<dbReference type="Proteomes" id="UP000005446">
    <property type="component" value="Unassembled WGS sequence"/>
</dbReference>
<dbReference type="HOGENOM" id="CLU_096557_0_0_1"/>
<gene>
    <name evidence="1" type="ORF">M7I_1392</name>
</gene>
<proteinExistence type="predicted"/>
<evidence type="ECO:0000313" key="1">
    <source>
        <dbReference type="EMBL" id="EHL02598.1"/>
    </source>
</evidence>
<evidence type="ECO:0000313" key="2">
    <source>
        <dbReference type="Proteomes" id="UP000005446"/>
    </source>
</evidence>
<accession>H0EFY4</accession>
<reference evidence="1 2" key="1">
    <citation type="journal article" date="2012" name="Eukaryot. Cell">
        <title>Genome sequence of the fungus Glarea lozoyensis: the first genome sequence of a species from the Helotiaceae family.</title>
        <authorList>
            <person name="Youssar L."/>
            <person name="Gruening B.A."/>
            <person name="Erxleben A."/>
            <person name="Guenther S."/>
            <person name="Huettel W."/>
        </authorList>
    </citation>
    <scope>NUCLEOTIDE SEQUENCE [LARGE SCALE GENOMIC DNA]</scope>
    <source>
        <strain evidence="2">ATCC 74030 / MF5533</strain>
    </source>
</reference>
<organism evidence="1 2">
    <name type="scientific">Glarea lozoyensis (strain ATCC 74030 / MF5533)</name>
    <dbReference type="NCBI Taxonomy" id="1104152"/>
    <lineage>
        <taxon>Eukaryota</taxon>
        <taxon>Fungi</taxon>
        <taxon>Dikarya</taxon>
        <taxon>Ascomycota</taxon>
        <taxon>Pezizomycotina</taxon>
        <taxon>Leotiomycetes</taxon>
        <taxon>Helotiales</taxon>
        <taxon>Helotiaceae</taxon>
        <taxon>Glarea</taxon>
    </lineage>
</organism>
<sequence>MCLDVWERQGFEAVRPVPSNKGRATRSSPMTGYTAEVLLTVVAVIGLYLKDFEKLSAQARKLNNKTTEIIEAVARDSTAADCIQLTNKELVNTAAEWDNGIRTALVAWEDFIEMQRCRNKEPVVDIEKQKRKNAIHLAKQRRKHAKFMIKFMRAKVLEGISQREDLNAQLQRIHMAVKTRWEAERANQYLKDDLEIQFAKNVVLGLAVTAAHIITAQRFVVSEVVFDILLRRRNTVFQPR</sequence>
<name>H0EFY4_GLAL7</name>
<dbReference type="InParanoid" id="H0EFY4"/>
<keyword evidence="2" id="KW-1185">Reference proteome</keyword>
<dbReference type="EMBL" id="AGUE01000021">
    <property type="protein sequence ID" value="EHL02598.1"/>
    <property type="molecule type" value="Genomic_DNA"/>
</dbReference>
<dbReference type="OrthoDB" id="3562908at2759"/>
<comment type="caution">
    <text evidence="1">The sequence shown here is derived from an EMBL/GenBank/DDBJ whole genome shotgun (WGS) entry which is preliminary data.</text>
</comment>
<protein>
    <submittedName>
        <fullName evidence="1">Uncharacterized protein</fullName>
    </submittedName>
</protein>
<dbReference type="AlphaFoldDB" id="H0EFY4"/>